<dbReference type="PRINTS" id="PR00038">
    <property type="entry name" value="HTHLUXR"/>
</dbReference>
<evidence type="ECO:0000256" key="2">
    <source>
        <dbReference type="ARBA" id="ARBA00023125"/>
    </source>
</evidence>
<evidence type="ECO:0000256" key="1">
    <source>
        <dbReference type="ARBA" id="ARBA00022553"/>
    </source>
</evidence>
<evidence type="ECO:0000259" key="5">
    <source>
        <dbReference type="PROSITE" id="PS50110"/>
    </source>
</evidence>
<dbReference type="InterPro" id="IPR058245">
    <property type="entry name" value="NreC/VraR/RcsB-like_REC"/>
</dbReference>
<name>A0ABY9RAL4_9FLAO</name>
<evidence type="ECO:0000256" key="3">
    <source>
        <dbReference type="PROSITE-ProRule" id="PRU00169"/>
    </source>
</evidence>
<dbReference type="InterPro" id="IPR011006">
    <property type="entry name" value="CheY-like_superfamily"/>
</dbReference>
<dbReference type="InterPro" id="IPR001789">
    <property type="entry name" value="Sig_transdc_resp-reg_receiver"/>
</dbReference>
<dbReference type="SMART" id="SM00421">
    <property type="entry name" value="HTH_LUXR"/>
    <property type="match status" value="1"/>
</dbReference>
<keyword evidence="1 3" id="KW-0597">Phosphoprotein</keyword>
<dbReference type="PROSITE" id="PS50043">
    <property type="entry name" value="HTH_LUXR_2"/>
    <property type="match status" value="1"/>
</dbReference>
<evidence type="ECO:0000313" key="7">
    <source>
        <dbReference type="Proteomes" id="UP001180481"/>
    </source>
</evidence>
<dbReference type="InterPro" id="IPR000792">
    <property type="entry name" value="Tscrpt_reg_LuxR_C"/>
</dbReference>
<protein>
    <submittedName>
        <fullName evidence="6">Response regulator transcription factor</fullName>
    </submittedName>
</protein>
<sequence length="210" mass="23620">MDYKVIVIEDDAVFAKLQVNAVNNLEGFICEEYYLNPIEFLNAKSKPDIILLDLVMPEMNGLDAIIPILDKHPNVAIVINSIKDETDVILSALKQGAVGYIDKQNFFEYLEEVLASVSNGGAFMTPKIARKVFDFFQKQKNHLESLTKRETDVANGIIDGLSYKLIATRHNISLDTVRMNIRSIYKKLKINSKSELISLVSGTKTQKPNL</sequence>
<reference evidence="6" key="1">
    <citation type="submission" date="2023-09" db="EMBL/GenBank/DDBJ databases">
        <title>Flavobacterium sp. 20NA77.7 isolated from freshwater.</title>
        <authorList>
            <person name="Le V."/>
            <person name="Ko S.-R."/>
            <person name="Ahn C.-Y."/>
            <person name="Oh H.-M."/>
        </authorList>
    </citation>
    <scope>NUCLEOTIDE SEQUENCE</scope>
    <source>
        <strain evidence="6">20NA77.7</strain>
    </source>
</reference>
<feature type="domain" description="HTH luxR-type" evidence="4">
    <location>
        <begin position="139"/>
        <end position="204"/>
    </location>
</feature>
<dbReference type="RefSeq" id="WP_309532589.1">
    <property type="nucleotide sequence ID" value="NZ_CP133721.1"/>
</dbReference>
<feature type="domain" description="Response regulatory" evidence="5">
    <location>
        <begin position="4"/>
        <end position="118"/>
    </location>
</feature>
<proteinExistence type="predicted"/>
<dbReference type="CDD" id="cd17535">
    <property type="entry name" value="REC_NarL-like"/>
    <property type="match status" value="1"/>
</dbReference>
<keyword evidence="2" id="KW-0238">DNA-binding</keyword>
<dbReference type="InterPro" id="IPR016032">
    <property type="entry name" value="Sig_transdc_resp-reg_C-effctor"/>
</dbReference>
<dbReference type="Proteomes" id="UP001180481">
    <property type="component" value="Chromosome"/>
</dbReference>
<organism evidence="6 7">
    <name type="scientific">Flavobacterium nakdongensis</name>
    <dbReference type="NCBI Taxonomy" id="3073563"/>
    <lineage>
        <taxon>Bacteria</taxon>
        <taxon>Pseudomonadati</taxon>
        <taxon>Bacteroidota</taxon>
        <taxon>Flavobacteriia</taxon>
        <taxon>Flavobacteriales</taxon>
        <taxon>Flavobacteriaceae</taxon>
        <taxon>Flavobacterium</taxon>
    </lineage>
</organism>
<dbReference type="CDD" id="cd06170">
    <property type="entry name" value="LuxR_C_like"/>
    <property type="match status" value="1"/>
</dbReference>
<gene>
    <name evidence="6" type="ORF">RF683_02180</name>
</gene>
<dbReference type="SUPFAM" id="SSF46894">
    <property type="entry name" value="C-terminal effector domain of the bipartite response regulators"/>
    <property type="match status" value="1"/>
</dbReference>
<feature type="modified residue" description="4-aspartylphosphate" evidence="3">
    <location>
        <position position="53"/>
    </location>
</feature>
<dbReference type="Gene3D" id="3.40.50.2300">
    <property type="match status" value="1"/>
</dbReference>
<accession>A0ABY9RAL4</accession>
<dbReference type="SMART" id="SM00448">
    <property type="entry name" value="REC"/>
    <property type="match status" value="1"/>
</dbReference>
<dbReference type="Pfam" id="PF00196">
    <property type="entry name" value="GerE"/>
    <property type="match status" value="1"/>
</dbReference>
<dbReference type="EMBL" id="CP133721">
    <property type="protein sequence ID" value="WMW78273.1"/>
    <property type="molecule type" value="Genomic_DNA"/>
</dbReference>
<dbReference type="SUPFAM" id="SSF52172">
    <property type="entry name" value="CheY-like"/>
    <property type="match status" value="1"/>
</dbReference>
<dbReference type="PANTHER" id="PTHR43214">
    <property type="entry name" value="TWO-COMPONENT RESPONSE REGULATOR"/>
    <property type="match status" value="1"/>
</dbReference>
<dbReference type="PANTHER" id="PTHR43214:SF43">
    <property type="entry name" value="TWO-COMPONENT RESPONSE REGULATOR"/>
    <property type="match status" value="1"/>
</dbReference>
<keyword evidence="7" id="KW-1185">Reference proteome</keyword>
<evidence type="ECO:0000313" key="6">
    <source>
        <dbReference type="EMBL" id="WMW78273.1"/>
    </source>
</evidence>
<dbReference type="PROSITE" id="PS50110">
    <property type="entry name" value="RESPONSE_REGULATORY"/>
    <property type="match status" value="1"/>
</dbReference>
<dbReference type="InterPro" id="IPR039420">
    <property type="entry name" value="WalR-like"/>
</dbReference>
<evidence type="ECO:0000259" key="4">
    <source>
        <dbReference type="PROSITE" id="PS50043"/>
    </source>
</evidence>
<dbReference type="Pfam" id="PF00072">
    <property type="entry name" value="Response_reg"/>
    <property type="match status" value="1"/>
</dbReference>